<organism evidence="2 3">
    <name type="scientific">Camelina sativa</name>
    <name type="common">False flax</name>
    <name type="synonym">Myagrum sativum</name>
    <dbReference type="NCBI Taxonomy" id="90675"/>
    <lineage>
        <taxon>Eukaryota</taxon>
        <taxon>Viridiplantae</taxon>
        <taxon>Streptophyta</taxon>
        <taxon>Embryophyta</taxon>
        <taxon>Tracheophyta</taxon>
        <taxon>Spermatophyta</taxon>
        <taxon>Magnoliopsida</taxon>
        <taxon>eudicotyledons</taxon>
        <taxon>Gunneridae</taxon>
        <taxon>Pentapetalae</taxon>
        <taxon>rosids</taxon>
        <taxon>malvids</taxon>
        <taxon>Brassicales</taxon>
        <taxon>Brassicaceae</taxon>
        <taxon>Camelineae</taxon>
        <taxon>Camelina</taxon>
    </lineage>
</organism>
<proteinExistence type="predicted"/>
<feature type="region of interest" description="Disordered" evidence="1">
    <location>
        <begin position="28"/>
        <end position="129"/>
    </location>
</feature>
<dbReference type="Proteomes" id="UP000694864">
    <property type="component" value="Chromosome 9"/>
</dbReference>
<dbReference type="GeneID" id="104711148"/>
<feature type="compositionally biased region" description="Polar residues" evidence="1">
    <location>
        <begin position="66"/>
        <end position="84"/>
    </location>
</feature>
<feature type="compositionally biased region" description="Polar residues" evidence="1">
    <location>
        <begin position="97"/>
        <end position="111"/>
    </location>
</feature>
<name>A0ABM0TGL2_CAMSA</name>
<reference evidence="3" key="2">
    <citation type="submission" date="2025-08" db="UniProtKB">
        <authorList>
            <consortium name="RefSeq"/>
        </authorList>
    </citation>
    <scope>IDENTIFICATION</scope>
    <source>
        <tissue evidence="3">Leaf</tissue>
    </source>
</reference>
<keyword evidence="2" id="KW-1185">Reference proteome</keyword>
<protein>
    <submittedName>
        <fullName evidence="3">Uncharacterized protein LOC104711148 isoform X2</fullName>
    </submittedName>
</protein>
<accession>A0ABM0TGL2</accession>
<sequence length="157" mass="17463">MEKLDKLYNIVTDGFKDINCRLSKIEESLGRYKPTNTDDQDLHQDSGMPTFPSSQISNPPFPSSPCAEQNTEHVTQVPDSQIPDSQIPIESGDEIRPTNNSPTEQYTSETQIPKECGNGIRPSNMSTTEQKTVHVALTSEIQIPKELGMRTKGAKEE</sequence>
<gene>
    <name evidence="3" type="primary">LOC104711148</name>
</gene>
<evidence type="ECO:0000313" key="3">
    <source>
        <dbReference type="RefSeq" id="XP_010426133.1"/>
    </source>
</evidence>
<reference evidence="2" key="1">
    <citation type="journal article" date="2014" name="Nat. Commun.">
        <title>The emerging biofuel crop Camelina sativa retains a highly undifferentiated hexaploid genome structure.</title>
        <authorList>
            <person name="Kagale S."/>
            <person name="Koh C."/>
            <person name="Nixon J."/>
            <person name="Bollina V."/>
            <person name="Clarke W.E."/>
            <person name="Tuteja R."/>
            <person name="Spillane C."/>
            <person name="Robinson S.J."/>
            <person name="Links M.G."/>
            <person name="Clarke C."/>
            <person name="Higgins E.E."/>
            <person name="Huebert T."/>
            <person name="Sharpe A.G."/>
            <person name="Parkin I.A."/>
        </authorList>
    </citation>
    <scope>NUCLEOTIDE SEQUENCE [LARGE SCALE GENOMIC DNA]</scope>
    <source>
        <strain evidence="2">cv. DH55</strain>
    </source>
</reference>
<evidence type="ECO:0000313" key="2">
    <source>
        <dbReference type="Proteomes" id="UP000694864"/>
    </source>
</evidence>
<evidence type="ECO:0000256" key="1">
    <source>
        <dbReference type="SAM" id="MobiDB-lite"/>
    </source>
</evidence>
<dbReference type="RefSeq" id="XP_010426133.1">
    <property type="nucleotide sequence ID" value="XM_010427831.1"/>
</dbReference>